<proteinExistence type="predicted"/>
<evidence type="ECO:0000313" key="7">
    <source>
        <dbReference type="Proteomes" id="UP001501594"/>
    </source>
</evidence>
<evidence type="ECO:0000256" key="3">
    <source>
        <dbReference type="ARBA" id="ARBA00023163"/>
    </source>
</evidence>
<keyword evidence="2 4" id="KW-0238">DNA-binding</keyword>
<dbReference type="PANTHER" id="PTHR47506:SF1">
    <property type="entry name" value="HTH-TYPE TRANSCRIPTIONAL REGULATOR YJDC"/>
    <property type="match status" value="1"/>
</dbReference>
<evidence type="ECO:0000256" key="2">
    <source>
        <dbReference type="ARBA" id="ARBA00023125"/>
    </source>
</evidence>
<organism evidence="6 7">
    <name type="scientific">Frondihabitans peucedani</name>
    <dbReference type="NCBI Taxonomy" id="598626"/>
    <lineage>
        <taxon>Bacteria</taxon>
        <taxon>Bacillati</taxon>
        <taxon>Actinomycetota</taxon>
        <taxon>Actinomycetes</taxon>
        <taxon>Micrococcales</taxon>
        <taxon>Microbacteriaceae</taxon>
        <taxon>Frondihabitans</taxon>
    </lineage>
</organism>
<evidence type="ECO:0000313" key="6">
    <source>
        <dbReference type="EMBL" id="GAA4267133.1"/>
    </source>
</evidence>
<comment type="caution">
    <text evidence="6">The sequence shown here is derived from an EMBL/GenBank/DDBJ whole genome shotgun (WGS) entry which is preliminary data.</text>
</comment>
<dbReference type="Proteomes" id="UP001501594">
    <property type="component" value="Unassembled WGS sequence"/>
</dbReference>
<name>A0ABP8E4I9_9MICO</name>
<accession>A0ABP8E4I9</accession>
<evidence type="ECO:0000256" key="1">
    <source>
        <dbReference type="ARBA" id="ARBA00023015"/>
    </source>
</evidence>
<dbReference type="PANTHER" id="PTHR47506">
    <property type="entry name" value="TRANSCRIPTIONAL REGULATORY PROTEIN"/>
    <property type="match status" value="1"/>
</dbReference>
<feature type="domain" description="HTH tetR-type" evidence="5">
    <location>
        <begin position="5"/>
        <end position="65"/>
    </location>
</feature>
<dbReference type="Gene3D" id="1.10.357.10">
    <property type="entry name" value="Tetracycline Repressor, domain 2"/>
    <property type="match status" value="1"/>
</dbReference>
<dbReference type="PROSITE" id="PS50977">
    <property type="entry name" value="HTH_TETR_2"/>
    <property type="match status" value="1"/>
</dbReference>
<feature type="DNA-binding region" description="H-T-H motif" evidence="4">
    <location>
        <begin position="28"/>
        <end position="47"/>
    </location>
</feature>
<dbReference type="InterPro" id="IPR001647">
    <property type="entry name" value="HTH_TetR"/>
</dbReference>
<keyword evidence="1" id="KW-0805">Transcription regulation</keyword>
<dbReference type="Pfam" id="PF00440">
    <property type="entry name" value="TetR_N"/>
    <property type="match status" value="1"/>
</dbReference>
<evidence type="ECO:0000256" key="4">
    <source>
        <dbReference type="PROSITE-ProRule" id="PRU00335"/>
    </source>
</evidence>
<gene>
    <name evidence="6" type="ORF">GCM10022256_27450</name>
</gene>
<dbReference type="RefSeq" id="WP_344797164.1">
    <property type="nucleotide sequence ID" value="NZ_BAABAU010000004.1"/>
</dbReference>
<evidence type="ECO:0000259" key="5">
    <source>
        <dbReference type="PROSITE" id="PS50977"/>
    </source>
</evidence>
<dbReference type="InterPro" id="IPR036271">
    <property type="entry name" value="Tet_transcr_reg_TetR-rel_C_sf"/>
</dbReference>
<dbReference type="EMBL" id="BAABAU010000004">
    <property type="protein sequence ID" value="GAA4267133.1"/>
    <property type="molecule type" value="Genomic_DNA"/>
</dbReference>
<dbReference type="PRINTS" id="PR00455">
    <property type="entry name" value="HTHTETR"/>
</dbReference>
<sequence>MNDTSTDRERIVRAAHDLFYARGIQAVGMDAVRTASGVSLKRLYAQFPSKDDLVVAVLHFTTGLWDAGISRAAEAARTPRDKLLAVYDFLGIWFTDDDFRGCGFINAFGELGATSPAVAEVARAQKATFQAYVAGLVDELGAPPILAAQLALLAEGAQTTAAISGSPDAAAAARSAAETLIDAALADSRSASTATA</sequence>
<dbReference type="SUPFAM" id="SSF46689">
    <property type="entry name" value="Homeodomain-like"/>
    <property type="match status" value="1"/>
</dbReference>
<dbReference type="SUPFAM" id="SSF48498">
    <property type="entry name" value="Tetracyclin repressor-like, C-terminal domain"/>
    <property type="match status" value="1"/>
</dbReference>
<reference evidence="7" key="1">
    <citation type="journal article" date="2019" name="Int. J. Syst. Evol. Microbiol.">
        <title>The Global Catalogue of Microorganisms (GCM) 10K type strain sequencing project: providing services to taxonomists for standard genome sequencing and annotation.</title>
        <authorList>
            <consortium name="The Broad Institute Genomics Platform"/>
            <consortium name="The Broad Institute Genome Sequencing Center for Infectious Disease"/>
            <person name="Wu L."/>
            <person name="Ma J."/>
        </authorList>
    </citation>
    <scope>NUCLEOTIDE SEQUENCE [LARGE SCALE GENOMIC DNA]</scope>
    <source>
        <strain evidence="7">JCM 17442</strain>
    </source>
</reference>
<keyword evidence="7" id="KW-1185">Reference proteome</keyword>
<protein>
    <submittedName>
        <fullName evidence="6">TetR/AcrR family transcriptional regulator</fullName>
    </submittedName>
</protein>
<dbReference type="InterPro" id="IPR009057">
    <property type="entry name" value="Homeodomain-like_sf"/>
</dbReference>
<keyword evidence="3" id="KW-0804">Transcription</keyword>